<dbReference type="InterPro" id="IPR003819">
    <property type="entry name" value="TauD/TfdA-like"/>
</dbReference>
<feature type="domain" description="TauD/TfdA-like" evidence="4">
    <location>
        <begin position="63"/>
        <end position="316"/>
    </location>
</feature>
<dbReference type="PANTHER" id="PTHR10696:SF56">
    <property type="entry name" value="TAUD_TFDA-LIKE DOMAIN-CONTAINING PROTEIN"/>
    <property type="match status" value="1"/>
</dbReference>
<dbReference type="AlphaFoldDB" id="A0AAU8A4E7"/>
<gene>
    <name evidence="5" type="ORF">NKE59_04630</name>
</gene>
<name>A0AAU8A4E7_9BURK</name>
<protein>
    <submittedName>
        <fullName evidence="5">TauD/TfdA family dioxygenase</fullName>
    </submittedName>
</protein>
<dbReference type="Gene3D" id="3.60.130.10">
    <property type="entry name" value="Clavaminate synthase-like"/>
    <property type="match status" value="1"/>
</dbReference>
<keyword evidence="2" id="KW-0560">Oxidoreductase</keyword>
<keyword evidence="5" id="KW-0223">Dioxygenase</keyword>
<reference evidence="5" key="1">
    <citation type="submission" date="2022-06" db="EMBL/GenBank/DDBJ databases">
        <title>New Polynucleobacter species.</title>
        <authorList>
            <person name="Hahn M.W."/>
        </authorList>
    </citation>
    <scope>NUCLEOTIDE SEQUENCE</scope>
    <source>
        <strain evidence="5">UK-FUSCHL-C3</strain>
    </source>
</reference>
<keyword evidence="3" id="KW-0045">Antibiotic biosynthesis</keyword>
<evidence type="ECO:0000259" key="4">
    <source>
        <dbReference type="Pfam" id="PF02668"/>
    </source>
</evidence>
<proteinExistence type="predicted"/>
<dbReference type="SUPFAM" id="SSF51197">
    <property type="entry name" value="Clavaminate synthase-like"/>
    <property type="match status" value="1"/>
</dbReference>
<sequence length="357" mass="40061">MQAGQAISTVGSIPGYIKGSCAWQGKDIQESPSWIVHWTPAQIAELETAADHFAKTGIALENITTESFPVATLKPFIADVLHELMQGRGFVMLRGLPIQNWSIEKAATIYMGIGRHMGSLRSSNGKGHLLGHVRDQGAKVEAGARFYQTNKKLDYHTDSADIVGLLCLQKAKEGGESFIASSMALYNEMVKRRPDLIPAMFTPYPTDRRGEVPEGRDPWFEIPIFNWYQGHLSCVYLRHYIEEAQSRFPNAPRLTTEQIEVMDLIDAILQEPGFPLQMAFEPGDIQFLHNHQILHSRNDFFNWPEPERARHLLRLWIAPTTARPLPDYFASRWGSVTPGDRGGIIVPGTKLSVELTV</sequence>
<dbReference type="RefSeq" id="WP_353439837.1">
    <property type="nucleotide sequence ID" value="NZ_CP099959.1"/>
</dbReference>
<organism evidence="5">
    <name type="scientific">Polynucleobacter sp. UK-FUSCHL-C3</name>
    <dbReference type="NCBI Taxonomy" id="2955208"/>
    <lineage>
        <taxon>Bacteria</taxon>
        <taxon>Pseudomonadati</taxon>
        <taxon>Pseudomonadota</taxon>
        <taxon>Betaproteobacteria</taxon>
        <taxon>Burkholderiales</taxon>
        <taxon>Burkholderiaceae</taxon>
        <taxon>Polynucleobacter</taxon>
    </lineage>
</organism>
<dbReference type="InterPro" id="IPR050411">
    <property type="entry name" value="AlphaKG_dependent_hydroxylases"/>
</dbReference>
<evidence type="ECO:0000256" key="3">
    <source>
        <dbReference type="ARBA" id="ARBA00023194"/>
    </source>
</evidence>
<evidence type="ECO:0000256" key="2">
    <source>
        <dbReference type="ARBA" id="ARBA00023002"/>
    </source>
</evidence>
<dbReference type="PANTHER" id="PTHR10696">
    <property type="entry name" value="GAMMA-BUTYROBETAINE HYDROXYLASE-RELATED"/>
    <property type="match status" value="1"/>
</dbReference>
<accession>A0AAU8A4E7</accession>
<evidence type="ECO:0000256" key="1">
    <source>
        <dbReference type="ARBA" id="ARBA00001954"/>
    </source>
</evidence>
<dbReference type="EMBL" id="CP099959">
    <property type="protein sequence ID" value="XCC58570.1"/>
    <property type="molecule type" value="Genomic_DNA"/>
</dbReference>
<dbReference type="GO" id="GO:0017000">
    <property type="term" value="P:antibiotic biosynthetic process"/>
    <property type="evidence" value="ECO:0007669"/>
    <property type="project" value="UniProtKB-KW"/>
</dbReference>
<dbReference type="GO" id="GO:0016706">
    <property type="term" value="F:2-oxoglutarate-dependent dioxygenase activity"/>
    <property type="evidence" value="ECO:0007669"/>
    <property type="project" value="UniProtKB-ARBA"/>
</dbReference>
<dbReference type="Pfam" id="PF02668">
    <property type="entry name" value="TauD"/>
    <property type="match status" value="1"/>
</dbReference>
<evidence type="ECO:0000313" key="5">
    <source>
        <dbReference type="EMBL" id="XCC58570.1"/>
    </source>
</evidence>
<dbReference type="InterPro" id="IPR042098">
    <property type="entry name" value="TauD-like_sf"/>
</dbReference>
<comment type="cofactor">
    <cofactor evidence="1">
        <name>Fe(2+)</name>
        <dbReference type="ChEBI" id="CHEBI:29033"/>
    </cofactor>
</comment>